<dbReference type="PANTHER" id="PTHR15615">
    <property type="match status" value="1"/>
</dbReference>
<feature type="domain" description="Cyclin N-terminal" evidence="2">
    <location>
        <begin position="114"/>
        <end position="208"/>
    </location>
</feature>
<dbReference type="GO" id="GO:0005634">
    <property type="term" value="C:nucleus"/>
    <property type="evidence" value="ECO:0007669"/>
    <property type="project" value="TreeGrafter"/>
</dbReference>
<dbReference type="Proteomes" id="UP000654370">
    <property type="component" value="Unassembled WGS sequence"/>
</dbReference>
<gene>
    <name evidence="3" type="ORF">INT43_008240</name>
</gene>
<dbReference type="PANTHER" id="PTHR15615:SF10">
    <property type="entry name" value="PHO85 CYCLIN-2-RELATED"/>
    <property type="match status" value="1"/>
</dbReference>
<feature type="region of interest" description="Disordered" evidence="1">
    <location>
        <begin position="59"/>
        <end position="84"/>
    </location>
</feature>
<dbReference type="InterPro" id="IPR006671">
    <property type="entry name" value="Cyclin_N"/>
</dbReference>
<evidence type="ECO:0000313" key="3">
    <source>
        <dbReference type="EMBL" id="KAG2171514.1"/>
    </source>
</evidence>
<comment type="caution">
    <text evidence="3">The sequence shown here is derived from an EMBL/GenBank/DDBJ whole genome shotgun (WGS) entry which is preliminary data.</text>
</comment>
<dbReference type="InterPro" id="IPR036915">
    <property type="entry name" value="Cyclin-like_sf"/>
</dbReference>
<dbReference type="InterPro" id="IPR013922">
    <property type="entry name" value="Cyclin_PHO80-like"/>
</dbReference>
<dbReference type="SUPFAM" id="SSF47954">
    <property type="entry name" value="Cyclin-like"/>
    <property type="match status" value="1"/>
</dbReference>
<keyword evidence="4" id="KW-1185">Reference proteome</keyword>
<sequence>MAIFPDDVDSPSVVALHHLVRSPISSEMLALVTQKAASVIDCQPTNYINSKPLRERLAPKSMKSVSQPIQSQLPSPPATPSVGEANVAATPNYQAAPTAVTTPPYQTEIPPLDEFIRHVVKRSNVQTGTLLASLVYTARLQRKLVAVAKGLACTCHRIFLATLIVTAKYLNDTSPKNKHWARYAVIFSVPEINLMEKQLLFLLEYNLRISQTELLQALSNLLPAPKPTQLQDDDMYSIPEYIHRYMVDHSPPLSEYDMSHRHDHKRQVLHDSAYSSDNCSPVSPNTSSIKTALPVTLSLPIAGDHLEHQR</sequence>
<dbReference type="GO" id="GO:0019901">
    <property type="term" value="F:protein kinase binding"/>
    <property type="evidence" value="ECO:0007669"/>
    <property type="project" value="InterPro"/>
</dbReference>
<dbReference type="GO" id="GO:0000307">
    <property type="term" value="C:cyclin-dependent protein kinase holoenzyme complex"/>
    <property type="evidence" value="ECO:0007669"/>
    <property type="project" value="TreeGrafter"/>
</dbReference>
<dbReference type="Pfam" id="PF00134">
    <property type="entry name" value="Cyclin_N"/>
    <property type="match status" value="1"/>
</dbReference>
<dbReference type="GO" id="GO:0016538">
    <property type="term" value="F:cyclin-dependent protein serine/threonine kinase regulator activity"/>
    <property type="evidence" value="ECO:0007669"/>
    <property type="project" value="TreeGrafter"/>
</dbReference>
<evidence type="ECO:0000313" key="4">
    <source>
        <dbReference type="Proteomes" id="UP000654370"/>
    </source>
</evidence>
<organism evidence="3 4">
    <name type="scientific">Mortierella isabellina</name>
    <name type="common">Filamentous fungus</name>
    <name type="synonym">Umbelopsis isabellina</name>
    <dbReference type="NCBI Taxonomy" id="91625"/>
    <lineage>
        <taxon>Eukaryota</taxon>
        <taxon>Fungi</taxon>
        <taxon>Fungi incertae sedis</taxon>
        <taxon>Mucoromycota</taxon>
        <taxon>Mucoromycotina</taxon>
        <taxon>Umbelopsidomycetes</taxon>
        <taxon>Umbelopsidales</taxon>
        <taxon>Umbelopsidaceae</taxon>
        <taxon>Umbelopsis</taxon>
    </lineage>
</organism>
<protein>
    <recommendedName>
        <fullName evidence="2">Cyclin N-terminal domain-containing protein</fullName>
    </recommendedName>
</protein>
<name>A0A8H7PD72_MORIS</name>
<dbReference type="OrthoDB" id="10250320at2759"/>
<dbReference type="CDD" id="cd20557">
    <property type="entry name" value="CYCLIN_ScPCL1-like"/>
    <property type="match status" value="1"/>
</dbReference>
<dbReference type="AlphaFoldDB" id="A0A8H7PD72"/>
<accession>A0A8H7PD72</accession>
<dbReference type="EMBL" id="JAEPQZ010000020">
    <property type="protein sequence ID" value="KAG2171514.1"/>
    <property type="molecule type" value="Genomic_DNA"/>
</dbReference>
<reference evidence="3" key="1">
    <citation type="submission" date="2020-12" db="EMBL/GenBank/DDBJ databases">
        <title>Metabolic potential, ecology and presence of endohyphal bacteria is reflected in genomic diversity of Mucoromycotina.</title>
        <authorList>
            <person name="Muszewska A."/>
            <person name="Okrasinska A."/>
            <person name="Steczkiewicz K."/>
            <person name="Drgas O."/>
            <person name="Orlowska M."/>
            <person name="Perlinska-Lenart U."/>
            <person name="Aleksandrzak-Piekarczyk T."/>
            <person name="Szatraj K."/>
            <person name="Zielenkiewicz U."/>
            <person name="Pilsyk S."/>
            <person name="Malc E."/>
            <person name="Mieczkowski P."/>
            <person name="Kruszewska J.S."/>
            <person name="Biernat P."/>
            <person name="Pawlowska J."/>
        </authorList>
    </citation>
    <scope>NUCLEOTIDE SEQUENCE</scope>
    <source>
        <strain evidence="3">WA0000067209</strain>
    </source>
</reference>
<dbReference type="Gene3D" id="1.10.472.10">
    <property type="entry name" value="Cyclin-like"/>
    <property type="match status" value="1"/>
</dbReference>
<evidence type="ECO:0000259" key="2">
    <source>
        <dbReference type="Pfam" id="PF00134"/>
    </source>
</evidence>
<evidence type="ECO:0000256" key="1">
    <source>
        <dbReference type="SAM" id="MobiDB-lite"/>
    </source>
</evidence>
<proteinExistence type="predicted"/>
<feature type="compositionally biased region" description="Low complexity" evidence="1">
    <location>
        <begin position="64"/>
        <end position="73"/>
    </location>
</feature>